<evidence type="ECO:0000256" key="1">
    <source>
        <dbReference type="PROSITE-ProRule" id="PRU00110"/>
    </source>
</evidence>
<evidence type="ECO:0000313" key="4">
    <source>
        <dbReference type="Proteomes" id="UP001054902"/>
    </source>
</evidence>
<comment type="caution">
    <text evidence="3">The sequence shown here is derived from an EMBL/GenBank/DDBJ whole genome shotgun (WGS) entry which is preliminary data.</text>
</comment>
<dbReference type="InterPro" id="IPR036641">
    <property type="entry name" value="HPT_dom_sf"/>
</dbReference>
<dbReference type="EMBL" id="BLLK01000020">
    <property type="protein sequence ID" value="GFH45564.1"/>
    <property type="molecule type" value="Genomic_DNA"/>
</dbReference>
<dbReference type="SUPFAM" id="SSF47226">
    <property type="entry name" value="Histidine-containing phosphotransfer domain, HPT domain"/>
    <property type="match status" value="1"/>
</dbReference>
<reference evidence="3 4" key="1">
    <citation type="journal article" date="2021" name="Sci. Rep.">
        <title>The genome of the diatom Chaetoceros tenuissimus carries an ancient integrated fragment of an extant virus.</title>
        <authorList>
            <person name="Hongo Y."/>
            <person name="Kimura K."/>
            <person name="Takaki Y."/>
            <person name="Yoshida Y."/>
            <person name="Baba S."/>
            <person name="Kobayashi G."/>
            <person name="Nagasaki K."/>
            <person name="Hano T."/>
            <person name="Tomaru Y."/>
        </authorList>
    </citation>
    <scope>NUCLEOTIDE SEQUENCE [LARGE SCALE GENOMIC DNA]</scope>
    <source>
        <strain evidence="3 4">NIES-3715</strain>
    </source>
</reference>
<name>A0AAD3CH59_9STRA</name>
<accession>A0AAD3CH59</accession>
<keyword evidence="1" id="KW-0597">Phosphoprotein</keyword>
<protein>
    <recommendedName>
        <fullName evidence="2">HPt domain-containing protein</fullName>
    </recommendedName>
</protein>
<gene>
    <name evidence="3" type="ORF">CTEN210_02038</name>
</gene>
<keyword evidence="4" id="KW-1185">Reference proteome</keyword>
<sequence length="125" mass="14185">MADEQEVIDWDEAMEQCGGDEEFLHELLGDLKEELETQIKKIEAAMKPKVLLLNIRSAAHVVKGAAANLMCEELRLVAYDLEMVAKNAPSDEPVTEALERDLQTKFAKFKMAGDRFQKYVEELDI</sequence>
<dbReference type="Gene3D" id="1.20.120.160">
    <property type="entry name" value="HPT domain"/>
    <property type="match status" value="1"/>
</dbReference>
<evidence type="ECO:0000313" key="3">
    <source>
        <dbReference type="EMBL" id="GFH45564.1"/>
    </source>
</evidence>
<dbReference type="InterPro" id="IPR008207">
    <property type="entry name" value="Sig_transdc_His_kin_Hpt_dom"/>
</dbReference>
<dbReference type="GO" id="GO:0000160">
    <property type="term" value="P:phosphorelay signal transduction system"/>
    <property type="evidence" value="ECO:0007669"/>
    <property type="project" value="InterPro"/>
</dbReference>
<organism evidence="3 4">
    <name type="scientific">Chaetoceros tenuissimus</name>
    <dbReference type="NCBI Taxonomy" id="426638"/>
    <lineage>
        <taxon>Eukaryota</taxon>
        <taxon>Sar</taxon>
        <taxon>Stramenopiles</taxon>
        <taxon>Ochrophyta</taxon>
        <taxon>Bacillariophyta</taxon>
        <taxon>Coscinodiscophyceae</taxon>
        <taxon>Chaetocerotophycidae</taxon>
        <taxon>Chaetocerotales</taxon>
        <taxon>Chaetocerotaceae</taxon>
        <taxon>Chaetoceros</taxon>
    </lineage>
</organism>
<feature type="domain" description="HPt" evidence="2">
    <location>
        <begin position="20"/>
        <end position="125"/>
    </location>
</feature>
<dbReference type="Pfam" id="PF01627">
    <property type="entry name" value="Hpt"/>
    <property type="match status" value="1"/>
</dbReference>
<dbReference type="AlphaFoldDB" id="A0AAD3CH59"/>
<evidence type="ECO:0000259" key="2">
    <source>
        <dbReference type="PROSITE" id="PS50894"/>
    </source>
</evidence>
<feature type="modified residue" description="Phosphohistidine" evidence="1">
    <location>
        <position position="60"/>
    </location>
</feature>
<dbReference type="Proteomes" id="UP001054902">
    <property type="component" value="Unassembled WGS sequence"/>
</dbReference>
<proteinExistence type="predicted"/>
<dbReference type="PROSITE" id="PS50894">
    <property type="entry name" value="HPT"/>
    <property type="match status" value="1"/>
</dbReference>